<sequence>MLNLLGISLSDLNQSSLEIDIEPIEGHEKGSIHLENVSIFKTPSGTILIYGYEN</sequence>
<name>A0A6I4VTE5_9BACL</name>
<dbReference type="AlphaFoldDB" id="A0A6I4VTE5"/>
<comment type="caution">
    <text evidence="1">The sequence shown here is derived from an EMBL/GenBank/DDBJ whole genome shotgun (WGS) entry which is preliminary data.</text>
</comment>
<evidence type="ECO:0000313" key="2">
    <source>
        <dbReference type="Proteomes" id="UP000430692"/>
    </source>
</evidence>
<dbReference type="RefSeq" id="WP_160802190.1">
    <property type="nucleotide sequence ID" value="NZ_WUUL01000009.1"/>
</dbReference>
<protein>
    <submittedName>
        <fullName evidence="1">Uncharacterized protein</fullName>
    </submittedName>
</protein>
<keyword evidence="2" id="KW-1185">Reference proteome</keyword>
<proteinExistence type="predicted"/>
<dbReference type="Proteomes" id="UP000430692">
    <property type="component" value="Unassembled WGS sequence"/>
</dbReference>
<accession>A0A6I4VTE5</accession>
<dbReference type="EMBL" id="WUUL01000009">
    <property type="protein sequence ID" value="MXQ54847.1"/>
    <property type="molecule type" value="Genomic_DNA"/>
</dbReference>
<reference evidence="1 2" key="1">
    <citation type="submission" date="2019-12" db="EMBL/GenBank/DDBJ databases">
        <title>Whole-genome analyses of novel actinobacteria.</title>
        <authorList>
            <person name="Sahin N."/>
            <person name="Saygin H."/>
        </authorList>
    </citation>
    <scope>NUCLEOTIDE SEQUENCE [LARGE SCALE GENOMIC DNA]</scope>
    <source>
        <strain evidence="1 2">KC615</strain>
    </source>
</reference>
<organism evidence="1 2">
    <name type="scientific">Shimazuella alba</name>
    <dbReference type="NCBI Taxonomy" id="2690964"/>
    <lineage>
        <taxon>Bacteria</taxon>
        <taxon>Bacillati</taxon>
        <taxon>Bacillota</taxon>
        <taxon>Bacilli</taxon>
        <taxon>Bacillales</taxon>
        <taxon>Thermoactinomycetaceae</taxon>
        <taxon>Shimazuella</taxon>
    </lineage>
</organism>
<evidence type="ECO:0000313" key="1">
    <source>
        <dbReference type="EMBL" id="MXQ54847.1"/>
    </source>
</evidence>
<gene>
    <name evidence="1" type="ORF">GSM42_14205</name>
</gene>